<evidence type="ECO:0000256" key="3">
    <source>
        <dbReference type="PIRSR" id="PIRSR001434-2"/>
    </source>
</evidence>
<dbReference type="eggNOG" id="KOG0053">
    <property type="taxonomic scope" value="Eukaryota"/>
</dbReference>
<evidence type="ECO:0000313" key="5">
    <source>
        <dbReference type="EMBL" id="ABN66102.1"/>
    </source>
</evidence>
<gene>
    <name evidence="5" type="ORF">PICST_59680</name>
</gene>
<accession>A3LTQ0</accession>
<keyword evidence="6" id="KW-1185">Reference proteome</keyword>
<name>A3LTQ0_PICST</name>
<dbReference type="InterPro" id="IPR015422">
    <property type="entry name" value="PyrdxlP-dep_Trfase_small"/>
</dbReference>
<comment type="similarity">
    <text evidence="4">Belongs to the trans-sulfuration enzymes family.</text>
</comment>
<comment type="cofactor">
    <cofactor evidence="1 4">
        <name>pyridoxal 5'-phosphate</name>
        <dbReference type="ChEBI" id="CHEBI:597326"/>
    </cofactor>
</comment>
<dbReference type="SUPFAM" id="SSF53383">
    <property type="entry name" value="PLP-dependent transferases"/>
    <property type="match status" value="1"/>
</dbReference>
<dbReference type="InterPro" id="IPR015421">
    <property type="entry name" value="PyrdxlP-dep_Trfase_major"/>
</dbReference>
<dbReference type="InterPro" id="IPR054542">
    <property type="entry name" value="Cys_met_metab_PP"/>
</dbReference>
<proteinExistence type="inferred from homology"/>
<dbReference type="FunCoup" id="A3LTQ0">
    <property type="interactions" value="194"/>
</dbReference>
<dbReference type="GO" id="GO:0019346">
    <property type="term" value="P:transsulfuration"/>
    <property type="evidence" value="ECO:0007669"/>
    <property type="project" value="InterPro"/>
</dbReference>
<dbReference type="Proteomes" id="UP000002258">
    <property type="component" value="Chromosome 4"/>
</dbReference>
<dbReference type="KEGG" id="pic:PICST_59680"/>
<dbReference type="PIRSF" id="PIRSF001434">
    <property type="entry name" value="CGS"/>
    <property type="match status" value="1"/>
</dbReference>
<evidence type="ECO:0000256" key="4">
    <source>
        <dbReference type="RuleBase" id="RU362118"/>
    </source>
</evidence>
<dbReference type="GO" id="GO:0016846">
    <property type="term" value="F:carbon-sulfur lyase activity"/>
    <property type="evidence" value="ECO:0007669"/>
    <property type="project" value="TreeGrafter"/>
</dbReference>
<dbReference type="PROSITE" id="PS00868">
    <property type="entry name" value="CYS_MET_METAB_PP"/>
    <property type="match status" value="1"/>
</dbReference>
<reference evidence="5 6" key="1">
    <citation type="journal article" date="2007" name="Nat. Biotechnol.">
        <title>Genome sequence of the lignocellulose-bioconverting and xylose-fermenting yeast Pichia stipitis.</title>
        <authorList>
            <person name="Jeffries T.W."/>
            <person name="Grigoriev I.V."/>
            <person name="Grimwood J."/>
            <person name="Laplaza J.M."/>
            <person name="Aerts A."/>
            <person name="Salamov A."/>
            <person name="Schmutz J."/>
            <person name="Lindquist E."/>
            <person name="Dehal P."/>
            <person name="Shapiro H."/>
            <person name="Jin Y.S."/>
            <person name="Passoth V."/>
            <person name="Richardson P.M."/>
        </authorList>
    </citation>
    <scope>NUCLEOTIDE SEQUENCE [LARGE SCALE GENOMIC DNA]</scope>
    <source>
        <strain evidence="6">ATCC 58785 / CBS 6054 / NBRC 10063 / NRRL Y-11545</strain>
    </source>
</reference>
<dbReference type="GO" id="GO:0005737">
    <property type="term" value="C:cytoplasm"/>
    <property type="evidence" value="ECO:0007669"/>
    <property type="project" value="EnsemblFungi"/>
</dbReference>
<evidence type="ECO:0000313" key="6">
    <source>
        <dbReference type="Proteomes" id="UP000002258"/>
    </source>
</evidence>
<dbReference type="OMA" id="HKKMHGV"/>
<feature type="modified residue" description="N6-(pyridoxal phosphate)lysine" evidence="3">
    <location>
        <position position="199"/>
    </location>
</feature>
<dbReference type="HOGENOM" id="CLU_018986_3_0_1"/>
<dbReference type="OrthoDB" id="3512640at2759"/>
<evidence type="ECO:0000256" key="1">
    <source>
        <dbReference type="ARBA" id="ARBA00001933"/>
    </source>
</evidence>
<protein>
    <recommendedName>
        <fullName evidence="7">Cystathionine gamma-synthase</fullName>
    </recommendedName>
</protein>
<keyword evidence="2 3" id="KW-0663">Pyridoxal phosphate</keyword>
<dbReference type="GO" id="GO:0005634">
    <property type="term" value="C:nucleus"/>
    <property type="evidence" value="ECO:0007669"/>
    <property type="project" value="EnsemblFungi"/>
</dbReference>
<dbReference type="FunFam" id="3.90.1150.10:FF:000066">
    <property type="entry name" value="Putative cystathionine beta-lyase"/>
    <property type="match status" value="1"/>
</dbReference>
<dbReference type="GO" id="GO:0030170">
    <property type="term" value="F:pyridoxal phosphate binding"/>
    <property type="evidence" value="ECO:0007669"/>
    <property type="project" value="InterPro"/>
</dbReference>
<dbReference type="Gene3D" id="3.40.640.10">
    <property type="entry name" value="Type I PLP-dependent aspartate aminotransferase-like (Major domain)"/>
    <property type="match status" value="1"/>
</dbReference>
<dbReference type="RefSeq" id="XP_001384131.1">
    <property type="nucleotide sequence ID" value="XM_001384094.1"/>
</dbReference>
<dbReference type="PANTHER" id="PTHR11808">
    <property type="entry name" value="TRANS-SULFURATION ENZYME FAMILY MEMBER"/>
    <property type="match status" value="1"/>
</dbReference>
<dbReference type="GeneID" id="4838473"/>
<sequence>MPGFSTNLIHGANHLNRVPDVAPPINVSTTFRYDNDPEKLVKLADKELFDILGTPYYSRLSHPNSEQVEASVASITGGYVVAYSSGLGAFYASLTHFNPKVLAIGKGYHGCHGIANIWTRNYGLKQIDLDDDFSQLGKGDVVHLETPVNPEGVNFNIQYYADKAHARGAYLVVDATFAPPPLQDPFDFGADLVMHSATKFFGGHSDLLAGFLITKSKEVRDKLVYDRLLLGTNIANLESWMLLRSIRTLELRVLKQSENATKLVKFLVDNQDKFPDLVKVYHGSLQKDDYIKKQMPRGHSPVFSIEVSSEQFAKSLPSKLKYFHHATSLGGVESLIEWRAMSDDKVSVTLLRVSIGIENVEDLMEDFAAAFGVPDLSKLSIDA</sequence>
<evidence type="ECO:0008006" key="7">
    <source>
        <dbReference type="Google" id="ProtNLM"/>
    </source>
</evidence>
<dbReference type="InterPro" id="IPR000277">
    <property type="entry name" value="Cys/Met-Metab_PyrdxlP-dep_enz"/>
</dbReference>
<evidence type="ECO:0000256" key="2">
    <source>
        <dbReference type="ARBA" id="ARBA00022898"/>
    </source>
</evidence>
<organism evidence="5 6">
    <name type="scientific">Scheffersomyces stipitis (strain ATCC 58785 / CBS 6054 / NBRC 10063 / NRRL Y-11545)</name>
    <name type="common">Yeast</name>
    <name type="synonym">Pichia stipitis</name>
    <dbReference type="NCBI Taxonomy" id="322104"/>
    <lineage>
        <taxon>Eukaryota</taxon>
        <taxon>Fungi</taxon>
        <taxon>Dikarya</taxon>
        <taxon>Ascomycota</taxon>
        <taxon>Saccharomycotina</taxon>
        <taxon>Pichiomycetes</taxon>
        <taxon>Debaryomycetaceae</taxon>
        <taxon>Scheffersomyces</taxon>
    </lineage>
</organism>
<dbReference type="InParanoid" id="A3LTQ0"/>
<dbReference type="PANTHER" id="PTHR11808:SF35">
    <property type="entry name" value="CYSTATHIONINE GAMMA-SYNTHASE (AFU_ORTHOLOGUE AFUA_7G01590)"/>
    <property type="match status" value="1"/>
</dbReference>
<dbReference type="InterPro" id="IPR015424">
    <property type="entry name" value="PyrdxlP-dep_Trfase"/>
</dbReference>
<dbReference type="STRING" id="322104.A3LTQ0"/>
<dbReference type="Gene3D" id="3.90.1150.10">
    <property type="entry name" value="Aspartate Aminotransferase, domain 1"/>
    <property type="match status" value="1"/>
</dbReference>
<dbReference type="EMBL" id="CP000498">
    <property type="protein sequence ID" value="ABN66102.1"/>
    <property type="molecule type" value="Genomic_DNA"/>
</dbReference>
<dbReference type="Pfam" id="PF01053">
    <property type="entry name" value="Cys_Met_Meta_PP"/>
    <property type="match status" value="1"/>
</dbReference>
<dbReference type="AlphaFoldDB" id="A3LTQ0"/>
<dbReference type="FunFam" id="3.40.640.10:FF:000072">
    <property type="entry name" value="Putative cystathionine beta-lyase"/>
    <property type="match status" value="1"/>
</dbReference>